<comment type="catalytic activity">
    <reaction evidence="6 7">
        <text>L-glutamyl-tRNA(Gln) + L-glutamine + ATP + H2O = L-glutaminyl-tRNA(Gln) + L-glutamate + ADP + phosphate + H(+)</text>
        <dbReference type="Rhea" id="RHEA:17521"/>
        <dbReference type="Rhea" id="RHEA-COMP:9681"/>
        <dbReference type="Rhea" id="RHEA-COMP:9684"/>
        <dbReference type="ChEBI" id="CHEBI:15377"/>
        <dbReference type="ChEBI" id="CHEBI:15378"/>
        <dbReference type="ChEBI" id="CHEBI:29985"/>
        <dbReference type="ChEBI" id="CHEBI:30616"/>
        <dbReference type="ChEBI" id="CHEBI:43474"/>
        <dbReference type="ChEBI" id="CHEBI:58359"/>
        <dbReference type="ChEBI" id="CHEBI:78520"/>
        <dbReference type="ChEBI" id="CHEBI:78521"/>
        <dbReference type="ChEBI" id="CHEBI:456216"/>
        <dbReference type="EC" id="6.3.5.7"/>
    </reaction>
</comment>
<dbReference type="InterPro" id="IPR004412">
    <property type="entry name" value="GatA"/>
</dbReference>
<dbReference type="NCBIfam" id="TIGR00132">
    <property type="entry name" value="gatA"/>
    <property type="match status" value="1"/>
</dbReference>
<dbReference type="AlphaFoldDB" id="A0A1F6VNC9"/>
<dbReference type="HAMAP" id="MF_00120">
    <property type="entry name" value="GatA"/>
    <property type="match status" value="1"/>
</dbReference>
<gene>
    <name evidence="7" type="primary">gatA</name>
    <name evidence="9" type="ORF">A3B84_02900</name>
</gene>
<evidence type="ECO:0000256" key="5">
    <source>
        <dbReference type="ARBA" id="ARBA00022917"/>
    </source>
</evidence>
<evidence type="ECO:0000259" key="8">
    <source>
        <dbReference type="Pfam" id="PF01425"/>
    </source>
</evidence>
<evidence type="ECO:0000256" key="1">
    <source>
        <dbReference type="ARBA" id="ARBA00008069"/>
    </source>
</evidence>
<keyword evidence="4 7" id="KW-0067">ATP-binding</keyword>
<dbReference type="Proteomes" id="UP000177112">
    <property type="component" value="Unassembled WGS sequence"/>
</dbReference>
<feature type="active site" description="Acyl-ester intermediate" evidence="7">
    <location>
        <position position="184"/>
    </location>
</feature>
<organism evidence="9 10">
    <name type="scientific">Candidatus Nomurabacteria bacterium RIFCSPHIGHO2_02_FULL_35_13</name>
    <dbReference type="NCBI Taxonomy" id="1801748"/>
    <lineage>
        <taxon>Bacteria</taxon>
        <taxon>Candidatus Nomuraibacteriota</taxon>
    </lineage>
</organism>
<evidence type="ECO:0000256" key="7">
    <source>
        <dbReference type="HAMAP-Rule" id="MF_00120"/>
    </source>
</evidence>
<dbReference type="InterPro" id="IPR020556">
    <property type="entry name" value="Amidase_CS"/>
</dbReference>
<proteinExistence type="inferred from homology"/>
<dbReference type="PROSITE" id="PS00571">
    <property type="entry name" value="AMIDASES"/>
    <property type="match status" value="1"/>
</dbReference>
<feature type="active site" description="Charge relay system" evidence="7">
    <location>
        <position position="85"/>
    </location>
</feature>
<dbReference type="GO" id="GO:0005524">
    <property type="term" value="F:ATP binding"/>
    <property type="evidence" value="ECO:0007669"/>
    <property type="project" value="UniProtKB-KW"/>
</dbReference>
<evidence type="ECO:0000256" key="2">
    <source>
        <dbReference type="ARBA" id="ARBA00022598"/>
    </source>
</evidence>
<dbReference type="STRING" id="1801748.A3B84_02900"/>
<evidence type="ECO:0000256" key="4">
    <source>
        <dbReference type="ARBA" id="ARBA00022840"/>
    </source>
</evidence>
<keyword evidence="2 7" id="KW-0436">Ligase</keyword>
<dbReference type="Pfam" id="PF01425">
    <property type="entry name" value="Amidase"/>
    <property type="match status" value="1"/>
</dbReference>
<dbReference type="EC" id="6.3.5.7" evidence="7"/>
<dbReference type="EMBL" id="MFTY01000020">
    <property type="protein sequence ID" value="OGI71066.1"/>
    <property type="molecule type" value="Genomic_DNA"/>
</dbReference>
<dbReference type="InterPro" id="IPR000120">
    <property type="entry name" value="Amidase"/>
</dbReference>
<comment type="function">
    <text evidence="7">Allows the formation of correctly charged Gln-tRNA(Gln) through the transamidation of misacylated Glu-tRNA(Gln) in organisms which lack glutaminyl-tRNA synthetase. The reaction takes place in the presence of glutamine and ATP through an activated gamma-phospho-Glu-tRNA(Gln).</text>
</comment>
<evidence type="ECO:0000313" key="9">
    <source>
        <dbReference type="EMBL" id="OGI71066.1"/>
    </source>
</evidence>
<protein>
    <recommendedName>
        <fullName evidence="7">Glutamyl-tRNA(Gln) amidotransferase subunit A</fullName>
        <shortName evidence="7">Glu-ADT subunit A</shortName>
        <ecNumber evidence="7">6.3.5.7</ecNumber>
    </recommendedName>
</protein>
<dbReference type="InterPro" id="IPR023631">
    <property type="entry name" value="Amidase_dom"/>
</dbReference>
<evidence type="ECO:0000313" key="10">
    <source>
        <dbReference type="Proteomes" id="UP000177112"/>
    </source>
</evidence>
<evidence type="ECO:0000256" key="3">
    <source>
        <dbReference type="ARBA" id="ARBA00022741"/>
    </source>
</evidence>
<accession>A0A1F6VNC9</accession>
<dbReference type="GO" id="GO:0006412">
    <property type="term" value="P:translation"/>
    <property type="evidence" value="ECO:0007669"/>
    <property type="project" value="UniProtKB-UniRule"/>
</dbReference>
<dbReference type="PANTHER" id="PTHR11895">
    <property type="entry name" value="TRANSAMIDASE"/>
    <property type="match status" value="1"/>
</dbReference>
<feature type="active site" description="Charge relay system" evidence="7">
    <location>
        <position position="160"/>
    </location>
</feature>
<feature type="domain" description="Amidase" evidence="8">
    <location>
        <begin position="25"/>
        <end position="481"/>
    </location>
</feature>
<dbReference type="GO" id="GO:0050567">
    <property type="term" value="F:glutaminyl-tRNA synthase (glutamine-hydrolyzing) activity"/>
    <property type="evidence" value="ECO:0007669"/>
    <property type="project" value="UniProtKB-UniRule"/>
</dbReference>
<dbReference type="InterPro" id="IPR036928">
    <property type="entry name" value="AS_sf"/>
</dbReference>
<name>A0A1F6VNC9_9BACT</name>
<dbReference type="PANTHER" id="PTHR11895:SF151">
    <property type="entry name" value="GLUTAMYL-TRNA(GLN) AMIDOTRANSFERASE SUBUNIT A"/>
    <property type="match status" value="1"/>
</dbReference>
<keyword evidence="5 7" id="KW-0648">Protein biosynthesis</keyword>
<dbReference type="GO" id="GO:0030956">
    <property type="term" value="C:glutamyl-tRNA(Gln) amidotransferase complex"/>
    <property type="evidence" value="ECO:0007669"/>
    <property type="project" value="InterPro"/>
</dbReference>
<evidence type="ECO:0000256" key="6">
    <source>
        <dbReference type="ARBA" id="ARBA00047407"/>
    </source>
</evidence>
<comment type="caution">
    <text evidence="9">The sequence shown here is derived from an EMBL/GenBank/DDBJ whole genome shotgun (WGS) entry which is preliminary data.</text>
</comment>
<comment type="subunit">
    <text evidence="7">Heterotrimer of A, B and C subunits.</text>
</comment>
<dbReference type="SUPFAM" id="SSF75304">
    <property type="entry name" value="Amidase signature (AS) enzymes"/>
    <property type="match status" value="1"/>
</dbReference>
<sequence>MIDIKKLTIEKAGEMMRKGELTSVDLISACLKNAKEKNKELNIFLEVFSGSAYGGDDALEQAKKADEIIKNGKGTKLTGIPIAIKDNILIMGHKVSSGSKILENYQASYDAFVIKKLKDVGAVLMGRTNMDEFAMGSSTENSAYGPVKNPIDPSRVPGGSSGGSAAAVAAGMALGALGSDTGGSIRQPASFCGLVGMKPTYGAVSRSGLTAMSSSLDQIGPLAKTSEDAKIIFDCIIGKDEMDSTSIDFVGESFSSGPRFSGAPTPARPFRKASANFVIGVPRDFFKEGIDSEVLQNFNKTVEKLKNKGYKIKDVVMPLLKYSLPIYYIIMPAEVSTNLSRLDGVRYGMRKKGEDVFDSFKKSRSVGFGSETRRRIILGAYVLSHGYYDAYYNKAWKVRRAIMKEYEDIFKEVNFIMTPTVPTTAFKFGEKKDPLQMYLSDIFTVSANLAGLPSISVPSGFSSSQLPFGVEFTGPACSDLSLFAIEKDLRNNK</sequence>
<reference evidence="9 10" key="1">
    <citation type="journal article" date="2016" name="Nat. Commun.">
        <title>Thousands of microbial genomes shed light on interconnected biogeochemical processes in an aquifer system.</title>
        <authorList>
            <person name="Anantharaman K."/>
            <person name="Brown C.T."/>
            <person name="Hug L.A."/>
            <person name="Sharon I."/>
            <person name="Castelle C.J."/>
            <person name="Probst A.J."/>
            <person name="Thomas B.C."/>
            <person name="Singh A."/>
            <person name="Wilkins M.J."/>
            <person name="Karaoz U."/>
            <person name="Brodie E.L."/>
            <person name="Williams K.H."/>
            <person name="Hubbard S.S."/>
            <person name="Banfield J.F."/>
        </authorList>
    </citation>
    <scope>NUCLEOTIDE SEQUENCE [LARGE SCALE GENOMIC DNA]</scope>
</reference>
<comment type="similarity">
    <text evidence="1 7">Belongs to the amidase family. GatA subfamily.</text>
</comment>
<keyword evidence="3 7" id="KW-0547">Nucleotide-binding</keyword>
<dbReference type="Gene3D" id="3.90.1300.10">
    <property type="entry name" value="Amidase signature (AS) domain"/>
    <property type="match status" value="1"/>
</dbReference>